<proteinExistence type="predicted"/>
<dbReference type="EMBL" id="CP036526">
    <property type="protein sequence ID" value="QDT08295.1"/>
    <property type="molecule type" value="Genomic_DNA"/>
</dbReference>
<evidence type="ECO:0000313" key="1">
    <source>
        <dbReference type="EMBL" id="QDT08295.1"/>
    </source>
</evidence>
<name>A0A517NMD8_9BACT</name>
<gene>
    <name evidence="1" type="ORF">K239x_02320</name>
</gene>
<dbReference type="Proteomes" id="UP000319817">
    <property type="component" value="Chromosome"/>
</dbReference>
<dbReference type="RefSeq" id="WP_419189527.1">
    <property type="nucleotide sequence ID" value="NZ_CP036526.1"/>
</dbReference>
<organism evidence="1 2">
    <name type="scientific">Stieleria marina</name>
    <dbReference type="NCBI Taxonomy" id="1930275"/>
    <lineage>
        <taxon>Bacteria</taxon>
        <taxon>Pseudomonadati</taxon>
        <taxon>Planctomycetota</taxon>
        <taxon>Planctomycetia</taxon>
        <taxon>Pirellulales</taxon>
        <taxon>Pirellulaceae</taxon>
        <taxon>Stieleria</taxon>
    </lineage>
</organism>
<evidence type="ECO:0000313" key="2">
    <source>
        <dbReference type="Proteomes" id="UP000319817"/>
    </source>
</evidence>
<sequence length="98" mass="10845">MSQPPLLLTVGEVARRLDTKIHRIEYIIRSRRIEATGWAGHARVFSEASLDHIASELSRMNAELVDKVNFDGPGGNVAITFHPTGLKSLTQQPLEIAQ</sequence>
<keyword evidence="2" id="KW-1185">Reference proteome</keyword>
<reference evidence="1 2" key="1">
    <citation type="submission" date="2019-02" db="EMBL/GenBank/DDBJ databases">
        <title>Deep-cultivation of Planctomycetes and their phenomic and genomic characterization uncovers novel biology.</title>
        <authorList>
            <person name="Wiegand S."/>
            <person name="Jogler M."/>
            <person name="Boedeker C."/>
            <person name="Pinto D."/>
            <person name="Vollmers J."/>
            <person name="Rivas-Marin E."/>
            <person name="Kohn T."/>
            <person name="Peeters S.H."/>
            <person name="Heuer A."/>
            <person name="Rast P."/>
            <person name="Oberbeckmann S."/>
            <person name="Bunk B."/>
            <person name="Jeske O."/>
            <person name="Meyerdierks A."/>
            <person name="Storesund J.E."/>
            <person name="Kallscheuer N."/>
            <person name="Luecker S."/>
            <person name="Lage O.M."/>
            <person name="Pohl T."/>
            <person name="Merkel B.J."/>
            <person name="Hornburger P."/>
            <person name="Mueller R.-W."/>
            <person name="Bruemmer F."/>
            <person name="Labrenz M."/>
            <person name="Spormann A.M."/>
            <person name="Op den Camp H."/>
            <person name="Overmann J."/>
            <person name="Amann R."/>
            <person name="Jetten M.S.M."/>
            <person name="Mascher T."/>
            <person name="Medema M.H."/>
            <person name="Devos D.P."/>
            <person name="Kaster A.-K."/>
            <person name="Ovreas L."/>
            <person name="Rohde M."/>
            <person name="Galperin M.Y."/>
            <person name="Jogler C."/>
        </authorList>
    </citation>
    <scope>NUCLEOTIDE SEQUENCE [LARGE SCALE GENOMIC DNA]</scope>
    <source>
        <strain evidence="1 2">K23_9</strain>
    </source>
</reference>
<accession>A0A517NMD8</accession>
<protein>
    <submittedName>
        <fullName evidence="1">Uncharacterized protein</fullName>
    </submittedName>
</protein>
<dbReference type="AlphaFoldDB" id="A0A517NMD8"/>